<dbReference type="PANTHER" id="PTHR30154:SF34">
    <property type="entry name" value="TRANSCRIPTIONAL REGULATOR AZLB"/>
    <property type="match status" value="1"/>
</dbReference>
<dbReference type="InterPro" id="IPR011008">
    <property type="entry name" value="Dimeric_a/b-barrel"/>
</dbReference>
<dbReference type="InterPro" id="IPR000485">
    <property type="entry name" value="AsnC-type_HTH_dom"/>
</dbReference>
<dbReference type="GO" id="GO:0005829">
    <property type="term" value="C:cytosol"/>
    <property type="evidence" value="ECO:0007669"/>
    <property type="project" value="TreeGrafter"/>
</dbReference>
<dbReference type="STRING" id="436515.GCA_001752345_05269"/>
<dbReference type="GeneID" id="82266768"/>
<reference evidence="1 2" key="1">
    <citation type="submission" date="2017-09" db="EMBL/GenBank/DDBJ databases">
        <title>The diverse metabolic capabilities of V. boronicumulans make it an excellent choice for continued studies on novel biodegradation.</title>
        <authorList>
            <person name="Sun S."/>
        </authorList>
    </citation>
    <scope>NUCLEOTIDE SEQUENCE [LARGE SCALE GENOMIC DNA]</scope>
    <source>
        <strain evidence="1 2">J1</strain>
    </source>
</reference>
<dbReference type="InterPro" id="IPR011991">
    <property type="entry name" value="ArsR-like_HTH"/>
</dbReference>
<sequence length="158" mass="17399">MQADLDRTDLQLLRALQDNARLTSGELAQMAHLSQSPCWRRVKKLEDDGVIGGYHAGLNRRALGFGVLAFVMVGIDHQTEISSRAFEDAVCAIPEVVMFHGISGPADFILVVVAKDLDAYSDLLQRKLHRLPGVRHVQTHFSLQEFKGQLGGLPVPMA</sequence>
<dbReference type="AlphaFoldDB" id="A0A1E7U2H8"/>
<accession>A0A1E7U2H8</accession>
<dbReference type="GO" id="GO:0043565">
    <property type="term" value="F:sequence-specific DNA binding"/>
    <property type="evidence" value="ECO:0007669"/>
    <property type="project" value="InterPro"/>
</dbReference>
<dbReference type="PROSITE" id="PS50956">
    <property type="entry name" value="HTH_ASNC_2"/>
    <property type="match status" value="1"/>
</dbReference>
<dbReference type="SMART" id="SM00344">
    <property type="entry name" value="HTH_ASNC"/>
    <property type="match status" value="1"/>
</dbReference>
<dbReference type="Gene3D" id="3.30.70.920">
    <property type="match status" value="1"/>
</dbReference>
<dbReference type="InterPro" id="IPR019887">
    <property type="entry name" value="Tscrpt_reg_AsnC/Lrp_C"/>
</dbReference>
<dbReference type="GO" id="GO:0043200">
    <property type="term" value="P:response to amino acid"/>
    <property type="evidence" value="ECO:0007669"/>
    <property type="project" value="TreeGrafter"/>
</dbReference>
<dbReference type="SUPFAM" id="SSF54909">
    <property type="entry name" value="Dimeric alpha+beta barrel"/>
    <property type="match status" value="1"/>
</dbReference>
<dbReference type="EMBL" id="CP023284">
    <property type="protein sequence ID" value="ATA56210.1"/>
    <property type="molecule type" value="Genomic_DNA"/>
</dbReference>
<dbReference type="PANTHER" id="PTHR30154">
    <property type="entry name" value="LEUCINE-RESPONSIVE REGULATORY PROTEIN"/>
    <property type="match status" value="1"/>
</dbReference>
<proteinExistence type="predicted"/>
<dbReference type="Proteomes" id="UP000217154">
    <property type="component" value="Chromosome"/>
</dbReference>
<dbReference type="Pfam" id="PF13412">
    <property type="entry name" value="HTH_24"/>
    <property type="match status" value="1"/>
</dbReference>
<dbReference type="InterPro" id="IPR019888">
    <property type="entry name" value="Tscrpt_reg_AsnC-like"/>
</dbReference>
<dbReference type="Pfam" id="PF01037">
    <property type="entry name" value="AsnC_trans_reg"/>
    <property type="match status" value="1"/>
</dbReference>
<dbReference type="RefSeq" id="WP_070062307.1">
    <property type="nucleotide sequence ID" value="NZ_BKDH01000001.1"/>
</dbReference>
<dbReference type="InterPro" id="IPR036390">
    <property type="entry name" value="WH_DNA-bd_sf"/>
</dbReference>
<dbReference type="InterPro" id="IPR036388">
    <property type="entry name" value="WH-like_DNA-bd_sf"/>
</dbReference>
<dbReference type="PRINTS" id="PR00033">
    <property type="entry name" value="HTHASNC"/>
</dbReference>
<evidence type="ECO:0000313" key="2">
    <source>
        <dbReference type="Proteomes" id="UP000217154"/>
    </source>
</evidence>
<name>A0A1E7U2H8_9BURK</name>
<dbReference type="SUPFAM" id="SSF46785">
    <property type="entry name" value="Winged helix' DNA-binding domain"/>
    <property type="match status" value="1"/>
</dbReference>
<dbReference type="CDD" id="cd00090">
    <property type="entry name" value="HTH_ARSR"/>
    <property type="match status" value="1"/>
</dbReference>
<dbReference type="Gene3D" id="1.10.10.10">
    <property type="entry name" value="Winged helix-like DNA-binding domain superfamily/Winged helix DNA-binding domain"/>
    <property type="match status" value="1"/>
</dbReference>
<protein>
    <submittedName>
        <fullName evidence="1">Lrp/AsnC family transcriptional regulator</fullName>
    </submittedName>
</protein>
<dbReference type="KEGG" id="vbo:CKY39_25455"/>
<gene>
    <name evidence="1" type="ORF">CKY39_25455</name>
</gene>
<dbReference type="OrthoDB" id="8526125at2"/>
<dbReference type="GO" id="GO:0006355">
    <property type="term" value="P:regulation of DNA-templated transcription"/>
    <property type="evidence" value="ECO:0007669"/>
    <property type="project" value="UniProtKB-ARBA"/>
</dbReference>
<organism evidence="1 2">
    <name type="scientific">Variovorax boronicumulans</name>
    <dbReference type="NCBI Taxonomy" id="436515"/>
    <lineage>
        <taxon>Bacteria</taxon>
        <taxon>Pseudomonadati</taxon>
        <taxon>Pseudomonadota</taxon>
        <taxon>Betaproteobacteria</taxon>
        <taxon>Burkholderiales</taxon>
        <taxon>Comamonadaceae</taxon>
        <taxon>Variovorax</taxon>
    </lineage>
</organism>
<evidence type="ECO:0000313" key="1">
    <source>
        <dbReference type="EMBL" id="ATA56210.1"/>
    </source>
</evidence>